<evidence type="ECO:0000313" key="2">
    <source>
        <dbReference type="Proteomes" id="UP001060215"/>
    </source>
</evidence>
<protein>
    <submittedName>
        <fullName evidence="1">Uncharacterized protein</fullName>
    </submittedName>
</protein>
<organism evidence="1 2">
    <name type="scientific">Camellia lanceoleosa</name>
    <dbReference type="NCBI Taxonomy" id="1840588"/>
    <lineage>
        <taxon>Eukaryota</taxon>
        <taxon>Viridiplantae</taxon>
        <taxon>Streptophyta</taxon>
        <taxon>Embryophyta</taxon>
        <taxon>Tracheophyta</taxon>
        <taxon>Spermatophyta</taxon>
        <taxon>Magnoliopsida</taxon>
        <taxon>eudicotyledons</taxon>
        <taxon>Gunneridae</taxon>
        <taxon>Pentapetalae</taxon>
        <taxon>asterids</taxon>
        <taxon>Ericales</taxon>
        <taxon>Theaceae</taxon>
        <taxon>Camellia</taxon>
    </lineage>
</organism>
<gene>
    <name evidence="1" type="ORF">LOK49_LG15G02646</name>
</gene>
<reference evidence="1 2" key="1">
    <citation type="journal article" date="2022" name="Plant J.">
        <title>Chromosome-level genome of Camellia lanceoleosa provides a valuable resource for understanding genome evolution and self-incompatibility.</title>
        <authorList>
            <person name="Gong W."/>
            <person name="Xiao S."/>
            <person name="Wang L."/>
            <person name="Liao Z."/>
            <person name="Chang Y."/>
            <person name="Mo W."/>
            <person name="Hu G."/>
            <person name="Li W."/>
            <person name="Zhao G."/>
            <person name="Zhu H."/>
            <person name="Hu X."/>
            <person name="Ji K."/>
            <person name="Xiang X."/>
            <person name="Song Q."/>
            <person name="Yuan D."/>
            <person name="Jin S."/>
            <person name="Zhang L."/>
        </authorList>
    </citation>
    <scope>NUCLEOTIDE SEQUENCE [LARGE SCALE GENOMIC DNA]</scope>
    <source>
        <strain evidence="1">SQ_2022a</strain>
    </source>
</reference>
<dbReference type="Proteomes" id="UP001060215">
    <property type="component" value="Chromosome 11"/>
</dbReference>
<evidence type="ECO:0000313" key="1">
    <source>
        <dbReference type="EMBL" id="KAI7982700.1"/>
    </source>
</evidence>
<proteinExistence type="predicted"/>
<keyword evidence="2" id="KW-1185">Reference proteome</keyword>
<accession>A0ACC0F275</accession>
<sequence length="99" mass="11386">MVFNSLVVLTVANISADVWQYVACFPERISSDQLLDLVCCFPLQQFGRLAFCLWTFFCLPPSPVYSYSYSSSSYDSDSDSDFDEHHDHNTNNYYDSHSD</sequence>
<name>A0ACC0F275_9ERIC</name>
<dbReference type="EMBL" id="CM045768">
    <property type="protein sequence ID" value="KAI7982700.1"/>
    <property type="molecule type" value="Genomic_DNA"/>
</dbReference>
<comment type="caution">
    <text evidence="1">The sequence shown here is derived from an EMBL/GenBank/DDBJ whole genome shotgun (WGS) entry which is preliminary data.</text>
</comment>